<dbReference type="InterPro" id="IPR019734">
    <property type="entry name" value="TPR_rpt"/>
</dbReference>
<dbReference type="GO" id="GO:0043531">
    <property type="term" value="F:ADP binding"/>
    <property type="evidence" value="ECO:0007669"/>
    <property type="project" value="InterPro"/>
</dbReference>
<dbReference type="CDD" id="cd00093">
    <property type="entry name" value="HTH_XRE"/>
    <property type="match status" value="1"/>
</dbReference>
<dbReference type="SUPFAM" id="SSF47413">
    <property type="entry name" value="lambda repressor-like DNA-binding domains"/>
    <property type="match status" value="1"/>
</dbReference>
<evidence type="ECO:0000313" key="5">
    <source>
        <dbReference type="Proteomes" id="UP000246005"/>
    </source>
</evidence>
<evidence type="ECO:0000313" key="6">
    <source>
        <dbReference type="Proteomes" id="UP000248714"/>
    </source>
</evidence>
<comment type="caution">
    <text evidence="3">The sequence shown here is derived from an EMBL/GenBank/DDBJ whole genome shotgun (WGS) entry which is preliminary data.</text>
</comment>
<dbReference type="Pfam" id="PF13560">
    <property type="entry name" value="HTH_31"/>
    <property type="match status" value="1"/>
</dbReference>
<sequence length="826" mass="89998">MGADPEQVKTRADLVRQLEVLRGNAARGTGRTRVSLADLAKRIEVPRSTVHTYLTGQTLLPAEVLDRMVIALGGTADDQRLWADAWDRVAAHEHSSKQVPVVAAPRQLPADITAFTGRETEIRELDELLKRPGRTAVLSAIAGTPGVGKTALAVHWGHLVADEFPDGQLYLNLRGYDVGPPVSAADAALTLLRALGISEVPRGLDERTGLLRSALAGRRVLLVLDNASSAEQVRPLLPATASCFAVVTSRDALSGLAVVDGAHRLDLDVLTVEEAVQLLKTLLGQRVYYERQAAIELAELCARLPLAIRIVAEVARHEPLTRVVRDLRAERLDLLDSSGDPRSMVRAVFHWSYRQLRPEAAELFRLLGHHPGRDFDVPLAAALIGTDLADAALRVEQLASASLVQGDGRYEMHDLLRAYGRELAADPDAAVRLIDHYVDAHTAALALVYPRNFDLDERPEAPWLTDAGTAREWLSAEADNVVEVVQLAADRGMGAKARRLAHVAKRHLETTSRGPQAMRMHHVALDTARADGDLPGVGEALRNLGATAEAMGRQPESLDWLRQSTDVWRRLDNRRRHAETLSSIGITLGSLGRLDESIAAHEESIELLRQLDRPHQLAICLLNLGVTMEQRGELDRALTNQRAALETFRAVGDQLGQAHALTNLGNVLNQLGEHGEALLMFDQALAAYRAMGSRVGEAFVVKFLGSVHVAKGEHDLAIPRFEEALRISREAGDRSLQAELLNHLGFARDLAGDQIGAREAHHDALALAVEHGYRLEEARALEGLGAVARATGAAVSAKRHWRQALERYEAIGVPDAERLRAALAQL</sequence>
<feature type="domain" description="HTH cro/C1-type" evidence="2">
    <location>
        <begin position="35"/>
        <end position="79"/>
    </location>
</feature>
<proteinExistence type="predicted"/>
<organism evidence="3 5">
    <name type="scientific">Lentzea atacamensis</name>
    <dbReference type="NCBI Taxonomy" id="531938"/>
    <lineage>
        <taxon>Bacteria</taxon>
        <taxon>Bacillati</taxon>
        <taxon>Actinomycetota</taxon>
        <taxon>Actinomycetes</taxon>
        <taxon>Pseudonocardiales</taxon>
        <taxon>Pseudonocardiaceae</taxon>
        <taxon>Lentzea</taxon>
    </lineage>
</organism>
<dbReference type="InterPro" id="IPR010982">
    <property type="entry name" value="Lambda_DNA-bd_dom_sf"/>
</dbReference>
<gene>
    <name evidence="4" type="ORF">C8D87_112340</name>
    <name evidence="3" type="ORF">C8D88_101911</name>
</gene>
<reference evidence="3 5" key="1">
    <citation type="submission" date="2018-05" db="EMBL/GenBank/DDBJ databases">
        <title>Genomic Encyclopedia of Type Strains, Phase IV (KMG-IV): sequencing the most valuable type-strain genomes for metagenomic binning, comparative biology and taxonomic classification.</title>
        <authorList>
            <person name="Goeker M."/>
        </authorList>
    </citation>
    <scope>NUCLEOTIDE SEQUENCE [LARGE SCALE GENOMIC DNA]</scope>
    <source>
        <strain evidence="4 6">DSM 45479</strain>
        <strain evidence="3 5">DSM 45480</strain>
    </source>
</reference>
<evidence type="ECO:0000313" key="4">
    <source>
        <dbReference type="EMBL" id="RAS60438.1"/>
    </source>
</evidence>
<dbReference type="Gene3D" id="3.40.50.300">
    <property type="entry name" value="P-loop containing nucleotide triphosphate hydrolases"/>
    <property type="match status" value="1"/>
</dbReference>
<dbReference type="Proteomes" id="UP000248714">
    <property type="component" value="Unassembled WGS sequence"/>
</dbReference>
<evidence type="ECO:0000259" key="2">
    <source>
        <dbReference type="PROSITE" id="PS50943"/>
    </source>
</evidence>
<keyword evidence="1" id="KW-0802">TPR repeat</keyword>
<evidence type="ECO:0000313" key="3">
    <source>
        <dbReference type="EMBL" id="PWK90886.1"/>
    </source>
</evidence>
<dbReference type="Proteomes" id="UP000246005">
    <property type="component" value="Unassembled WGS sequence"/>
</dbReference>
<dbReference type="SUPFAM" id="SSF48452">
    <property type="entry name" value="TPR-like"/>
    <property type="match status" value="2"/>
</dbReference>
<dbReference type="SMART" id="SM00530">
    <property type="entry name" value="HTH_XRE"/>
    <property type="match status" value="1"/>
</dbReference>
<dbReference type="EMBL" id="QLTT01000012">
    <property type="protein sequence ID" value="RAS60438.1"/>
    <property type="molecule type" value="Genomic_DNA"/>
</dbReference>
<dbReference type="PANTHER" id="PTHR47691:SF3">
    <property type="entry name" value="HTH-TYPE TRANSCRIPTIONAL REGULATOR RV0890C-RELATED"/>
    <property type="match status" value="1"/>
</dbReference>
<dbReference type="SMART" id="SM00028">
    <property type="entry name" value="TPR"/>
    <property type="match status" value="7"/>
</dbReference>
<dbReference type="PROSITE" id="PS50943">
    <property type="entry name" value="HTH_CROC1"/>
    <property type="match status" value="1"/>
</dbReference>
<dbReference type="Pfam" id="PF13424">
    <property type="entry name" value="TPR_12"/>
    <property type="match status" value="3"/>
</dbReference>
<dbReference type="PANTHER" id="PTHR47691">
    <property type="entry name" value="REGULATOR-RELATED"/>
    <property type="match status" value="1"/>
</dbReference>
<dbReference type="SUPFAM" id="SSF52540">
    <property type="entry name" value="P-loop containing nucleoside triphosphate hydrolases"/>
    <property type="match status" value="1"/>
</dbReference>
<dbReference type="AlphaFoldDB" id="A0A316IE55"/>
<feature type="repeat" description="TPR" evidence="1">
    <location>
        <begin position="698"/>
        <end position="731"/>
    </location>
</feature>
<protein>
    <submittedName>
        <fullName evidence="3">Tetratricopeptide repeat protein</fullName>
    </submittedName>
</protein>
<dbReference type="InterPro" id="IPR027417">
    <property type="entry name" value="P-loop_NTPase"/>
</dbReference>
<dbReference type="InterPro" id="IPR011990">
    <property type="entry name" value="TPR-like_helical_dom_sf"/>
</dbReference>
<accession>A0A316IE55</accession>
<dbReference type="GO" id="GO:0003677">
    <property type="term" value="F:DNA binding"/>
    <property type="evidence" value="ECO:0007669"/>
    <property type="project" value="InterPro"/>
</dbReference>
<dbReference type="Gene3D" id="1.25.40.10">
    <property type="entry name" value="Tetratricopeptide repeat domain"/>
    <property type="match status" value="2"/>
</dbReference>
<keyword evidence="6" id="KW-1185">Reference proteome</keyword>
<dbReference type="PRINTS" id="PR00364">
    <property type="entry name" value="DISEASERSIST"/>
</dbReference>
<feature type="repeat" description="TPR" evidence="1">
    <location>
        <begin position="658"/>
        <end position="691"/>
    </location>
</feature>
<dbReference type="InterPro" id="IPR001387">
    <property type="entry name" value="Cro/C1-type_HTH"/>
</dbReference>
<evidence type="ECO:0000256" key="1">
    <source>
        <dbReference type="PROSITE-ProRule" id="PRU00339"/>
    </source>
</evidence>
<dbReference type="EMBL" id="QGHB01000001">
    <property type="protein sequence ID" value="PWK90886.1"/>
    <property type="molecule type" value="Genomic_DNA"/>
</dbReference>
<dbReference type="PROSITE" id="PS50005">
    <property type="entry name" value="TPR"/>
    <property type="match status" value="2"/>
</dbReference>
<name>A0A316IE55_9PSEU</name>